<dbReference type="GO" id="GO:0003700">
    <property type="term" value="F:DNA-binding transcription factor activity"/>
    <property type="evidence" value="ECO:0007669"/>
    <property type="project" value="InterPro"/>
</dbReference>
<dbReference type="Pfam" id="PF12833">
    <property type="entry name" value="HTH_18"/>
    <property type="match status" value="1"/>
</dbReference>
<dbReference type="Gene3D" id="2.60.120.10">
    <property type="entry name" value="Jelly Rolls"/>
    <property type="match status" value="1"/>
</dbReference>
<dbReference type="eggNOG" id="COG0662">
    <property type="taxonomic scope" value="Bacteria"/>
</dbReference>
<reference evidence="5" key="1">
    <citation type="submission" date="2006-06" db="EMBL/GenBank/DDBJ databases">
        <title>Complete sequence of chromosome of Chelativorans sp. BNC1.</title>
        <authorList>
            <consortium name="US DOE Joint Genome Institute"/>
            <person name="Copeland A."/>
            <person name="Lucas S."/>
            <person name="Lapidus A."/>
            <person name="Barry K."/>
            <person name="Detter J.C."/>
            <person name="Glavina del Rio T."/>
            <person name="Hammon N."/>
            <person name="Israni S."/>
            <person name="Dalin E."/>
            <person name="Tice H."/>
            <person name="Pitluck S."/>
            <person name="Chertkov O."/>
            <person name="Brettin T."/>
            <person name="Bruce D."/>
            <person name="Han C."/>
            <person name="Tapia R."/>
            <person name="Gilna P."/>
            <person name="Schmutz J."/>
            <person name="Larimer F."/>
            <person name="Land M."/>
            <person name="Hauser L."/>
            <person name="Kyrpides N."/>
            <person name="Mikhailova N."/>
            <person name="Richardson P."/>
        </authorList>
    </citation>
    <scope>NUCLEOTIDE SEQUENCE</scope>
    <source>
        <strain evidence="5">BNC1</strain>
    </source>
</reference>
<evidence type="ECO:0000256" key="1">
    <source>
        <dbReference type="ARBA" id="ARBA00023015"/>
    </source>
</evidence>
<dbReference type="EMBL" id="CP000390">
    <property type="protein sequence ID" value="ABG63956.1"/>
    <property type="molecule type" value="Genomic_DNA"/>
</dbReference>
<keyword evidence="3" id="KW-0804">Transcription</keyword>
<dbReference type="InterPro" id="IPR037923">
    <property type="entry name" value="HTH-like"/>
</dbReference>
<accession>Q11F69</accession>
<dbReference type="PANTHER" id="PTHR43280:SF32">
    <property type="entry name" value="TRANSCRIPTIONAL REGULATORY PROTEIN"/>
    <property type="match status" value="1"/>
</dbReference>
<dbReference type="SMART" id="SM00342">
    <property type="entry name" value="HTH_ARAC"/>
    <property type="match status" value="1"/>
</dbReference>
<dbReference type="Pfam" id="PF02311">
    <property type="entry name" value="AraC_binding"/>
    <property type="match status" value="1"/>
</dbReference>
<evidence type="ECO:0000259" key="4">
    <source>
        <dbReference type="PROSITE" id="PS01124"/>
    </source>
</evidence>
<feature type="domain" description="HTH araC/xylS-type" evidence="4">
    <location>
        <begin position="202"/>
        <end position="300"/>
    </location>
</feature>
<dbReference type="InterPro" id="IPR014710">
    <property type="entry name" value="RmlC-like_jellyroll"/>
</dbReference>
<dbReference type="PROSITE" id="PS01124">
    <property type="entry name" value="HTH_ARAC_FAMILY_2"/>
    <property type="match status" value="1"/>
</dbReference>
<evidence type="ECO:0000313" key="5">
    <source>
        <dbReference type="EMBL" id="ABG63956.1"/>
    </source>
</evidence>
<keyword evidence="2" id="KW-0238">DNA-binding</keyword>
<dbReference type="InterPro" id="IPR003313">
    <property type="entry name" value="AraC-bd"/>
</dbReference>
<keyword evidence="1" id="KW-0805">Transcription regulation</keyword>
<dbReference type="Gene3D" id="1.10.10.60">
    <property type="entry name" value="Homeodomain-like"/>
    <property type="match status" value="1"/>
</dbReference>
<evidence type="ECO:0000256" key="2">
    <source>
        <dbReference type="ARBA" id="ARBA00023125"/>
    </source>
</evidence>
<dbReference type="CDD" id="cd06999">
    <property type="entry name" value="cupin_HpaA-like_N"/>
    <property type="match status" value="1"/>
</dbReference>
<name>Q11F69_CHESB</name>
<gene>
    <name evidence="5" type="ordered locus">Meso_2572</name>
</gene>
<dbReference type="PANTHER" id="PTHR43280">
    <property type="entry name" value="ARAC-FAMILY TRANSCRIPTIONAL REGULATOR"/>
    <property type="match status" value="1"/>
</dbReference>
<dbReference type="InterPro" id="IPR047264">
    <property type="entry name" value="Cupin_HpaA-like_N"/>
</dbReference>
<dbReference type="GO" id="GO:0043565">
    <property type="term" value="F:sequence-specific DNA binding"/>
    <property type="evidence" value="ECO:0007669"/>
    <property type="project" value="InterPro"/>
</dbReference>
<dbReference type="SUPFAM" id="SSF46689">
    <property type="entry name" value="Homeodomain-like"/>
    <property type="match status" value="1"/>
</dbReference>
<dbReference type="SUPFAM" id="SSF51215">
    <property type="entry name" value="Regulatory protein AraC"/>
    <property type="match status" value="1"/>
</dbReference>
<evidence type="ECO:0000256" key="3">
    <source>
        <dbReference type="ARBA" id="ARBA00023163"/>
    </source>
</evidence>
<organism evidence="5">
    <name type="scientific">Chelativorans sp. (strain BNC1)</name>
    <dbReference type="NCBI Taxonomy" id="266779"/>
    <lineage>
        <taxon>Bacteria</taxon>
        <taxon>Pseudomonadati</taxon>
        <taxon>Pseudomonadota</taxon>
        <taxon>Alphaproteobacteria</taxon>
        <taxon>Hyphomicrobiales</taxon>
        <taxon>Phyllobacteriaceae</taxon>
        <taxon>Chelativorans</taxon>
    </lineage>
</organism>
<dbReference type="AlphaFoldDB" id="Q11F69"/>
<dbReference type="STRING" id="266779.Meso_2572"/>
<dbReference type="InterPro" id="IPR009057">
    <property type="entry name" value="Homeodomain-like_sf"/>
</dbReference>
<dbReference type="eggNOG" id="COG2207">
    <property type="taxonomic scope" value="Bacteria"/>
</dbReference>
<dbReference type="KEGG" id="mes:Meso_2572"/>
<dbReference type="InterPro" id="IPR018060">
    <property type="entry name" value="HTH_AraC"/>
</dbReference>
<protein>
    <submittedName>
        <fullName evidence="5">Transcriptional regulator, AraC family</fullName>
    </submittedName>
</protein>
<proteinExistence type="predicted"/>
<dbReference type="HOGENOM" id="CLU_000445_88_2_5"/>
<sequence length="319" mass="36281">MPMDRAAKNLDNKNMTSIPIYALYGEEDYPDQADWLHWETITSRSRLHGFRIAPHRHEQFFQFLFLRRGRARALIDGEDRDLGPVSVVAVPALSVHGFLFSEDVDGVVLTFFERDVRTLAAEIPQMEEWLLRPFIVQMNEEHASELHNTIRGLISEADSRRPGRAAAIRAQITLLLVSLLRLGMAAASHDRSQLGRAAQLARAFLALVEREFRETRAIPHYAHALGITPTHLNRVCRQVLGRPALSVIERRIVLEAKRYLQFSTLSIKEIGIVLGYPDPAYFSRFFQRATGYAPSRFRAPNTAAENLSPREVLEQACTR</sequence>